<evidence type="ECO:0000313" key="4">
    <source>
        <dbReference type="Proteomes" id="UP001176521"/>
    </source>
</evidence>
<keyword evidence="4" id="KW-1185">Reference proteome</keyword>
<dbReference type="InterPro" id="IPR036404">
    <property type="entry name" value="Jacalin-like_lectin_dom_sf"/>
</dbReference>
<proteinExistence type="predicted"/>
<evidence type="ECO:0000313" key="3">
    <source>
        <dbReference type="EMBL" id="KAK0521496.1"/>
    </source>
</evidence>
<feature type="coiled-coil region" evidence="1">
    <location>
        <begin position="898"/>
        <end position="1027"/>
    </location>
</feature>
<feature type="region of interest" description="Disordered" evidence="2">
    <location>
        <begin position="627"/>
        <end position="684"/>
    </location>
</feature>
<feature type="compositionally biased region" description="Polar residues" evidence="2">
    <location>
        <begin position="143"/>
        <end position="168"/>
    </location>
</feature>
<accession>A0AAN6G595</accession>
<feature type="compositionally biased region" description="Polar residues" evidence="2">
    <location>
        <begin position="660"/>
        <end position="671"/>
    </location>
</feature>
<dbReference type="Gene3D" id="2.100.10.30">
    <property type="entry name" value="Jacalin-like lectin domain"/>
    <property type="match status" value="1"/>
</dbReference>
<sequence>MRLGQGFNSFTHELCIDDAVVVSPQQPENVLTNDGTTMRLSALILGKASLWVKQKQVLHDPQQAQRARDSRLRIKGEKESGLAQLLDATEEKAATAAKQQRLLEAAKQLRQTTEGAMTKGEKSEAPPSTVEAVSAPSADPVTRESQPAEQPSPSNESEKPISNSTRDAQQLEREARVEALLQQRKQEDLDSALARQLQTPAMIEAAQKLKDDLTPEKMVEMHKAFLLPKTDFTPPETGRKTEVFNIRSSSGVSQTVVFTSRFVEKLSDITSDMGVSAGLSIKKGSCGGGGQGSFIKTDKFKSSDMNYFVSVRVINQSVNFKDALEYNPLPGLDPTDFRKVFGDCFISGFLEGGELNALITMKILNTDKARDIKAEGAIALGNNSGTFDIAAKGAYTSAKANLDLNSEVSIQVNVVGGGVIKPPEEAWTVDSLARAAARFPDHVAQSPQRTYAILTKYETLRSYQALKPKEVTPIAYENATAYANELMDTFMTYKALYGRLTTQISDVDNGTIKFKKIENEKQKQDAHQVKVDELKASLRVKNGPNAPFPLARLSNDDKKLLAGFFPATLDGLDDARQAVRDQMNLIISRVDAITVDPSQVIDSPEEEFLPPFAFESLLPLLEPTSRSKKNAAPLTGERMYGNTQQTDEDVKPTTAHRLCQVNTPASTLSTKSKQEEAGEDKPQRKATIKLLGDEITAIEMFLTARGEGVEDSLRLTPPMANEFSKPSTATLFNALDFIQPSFLLKSITITVKDGVVAGLSCKYTNSLSWKRGQIDPKSKFTLALEPDERFTSAIVTVGTEATSKPTDSVLALKLTTNYGNKLRAEAEEFERAGYNRRCIGDRAFYDVRSITWESPLEKGYMSGFWGWSTERGGAAGITRLGLVWCNHKPGAPSVKTDAKTAEALLKDAAAEVKESEMEMLRRENAVLLKKAQEQTDETKRLYRELQEGIKANKETADDHAWEKQKLQQRAVEAESQIETLQTKLSALGQSRDKLEEEYKAAEKTVKLEKQERDKQAAEAEATRRAMEQIWRDVAPGRSKVVIKNSSGLILTILGEIFAALPQQWAKGVPEGEMFIERHSSAFKIGFTVSGTNYYGTMSSSGPAFFELGVAARATLFTMEPLPNPPGAFRLQVEGLKKWLVSSKAPPSRFPRLHELEGWMVGFTDELVDDDPNWRFA</sequence>
<dbReference type="EMBL" id="JAPDMQ010000666">
    <property type="protein sequence ID" value="KAK0521496.1"/>
    <property type="molecule type" value="Genomic_DNA"/>
</dbReference>
<reference evidence="3" key="1">
    <citation type="journal article" date="2023" name="PhytoFront">
        <title>Draft Genome Resources of Seven Strains of Tilletia horrida, Causal Agent of Kernel Smut of Rice.</title>
        <authorList>
            <person name="Khanal S."/>
            <person name="Antony Babu S."/>
            <person name="Zhou X.G."/>
        </authorList>
    </citation>
    <scope>NUCLEOTIDE SEQUENCE</scope>
    <source>
        <strain evidence="3">TX3</strain>
    </source>
</reference>
<protein>
    <submittedName>
        <fullName evidence="3">Uncharacterized protein</fullName>
    </submittedName>
</protein>
<evidence type="ECO:0000256" key="1">
    <source>
        <dbReference type="SAM" id="Coils"/>
    </source>
</evidence>
<comment type="caution">
    <text evidence="3">The sequence shown here is derived from an EMBL/GenBank/DDBJ whole genome shotgun (WGS) entry which is preliminary data.</text>
</comment>
<feature type="compositionally biased region" description="Basic and acidic residues" evidence="2">
    <location>
        <begin position="672"/>
        <end position="683"/>
    </location>
</feature>
<dbReference type="PANTHER" id="PTHR23159">
    <property type="entry name" value="CENTROSOMAL PROTEIN 2"/>
    <property type="match status" value="1"/>
</dbReference>
<evidence type="ECO:0000256" key="2">
    <source>
        <dbReference type="SAM" id="MobiDB-lite"/>
    </source>
</evidence>
<keyword evidence="1" id="KW-0175">Coiled coil</keyword>
<dbReference type="AlphaFoldDB" id="A0AAN6G595"/>
<feature type="region of interest" description="Disordered" evidence="2">
    <location>
        <begin position="112"/>
        <end position="169"/>
    </location>
</feature>
<dbReference type="Proteomes" id="UP001176521">
    <property type="component" value="Unassembled WGS sequence"/>
</dbReference>
<organism evidence="3 4">
    <name type="scientific">Tilletia horrida</name>
    <dbReference type="NCBI Taxonomy" id="155126"/>
    <lineage>
        <taxon>Eukaryota</taxon>
        <taxon>Fungi</taxon>
        <taxon>Dikarya</taxon>
        <taxon>Basidiomycota</taxon>
        <taxon>Ustilaginomycotina</taxon>
        <taxon>Exobasidiomycetes</taxon>
        <taxon>Tilletiales</taxon>
        <taxon>Tilletiaceae</taxon>
        <taxon>Tilletia</taxon>
    </lineage>
</organism>
<name>A0AAN6G595_9BASI</name>
<gene>
    <name evidence="3" type="ORF">OC842_006758</name>
</gene>
<dbReference type="PANTHER" id="PTHR23159:SF31">
    <property type="entry name" value="CENTROSOME-ASSOCIATED PROTEIN CEP250 ISOFORM X1"/>
    <property type="match status" value="1"/>
</dbReference>